<sequence length="119" mass="13348">MTMSDCAWRASRNVRRVRGCGIAYRSEARRGIPYAFPRFAPECSNRVKGRSRCEIPTTFESSDPTYEIPNVILAPTIAGSHLSLSLSLVQIRVSRSYFIAGTAFYCINLHCEDHFVAAK</sequence>
<dbReference type="EMBL" id="QKKF02013261">
    <property type="protein sequence ID" value="RZF43072.1"/>
    <property type="molecule type" value="Genomic_DNA"/>
</dbReference>
<dbReference type="EMBL" id="QKKF02020125">
    <property type="protein sequence ID" value="RZF39284.1"/>
    <property type="molecule type" value="Genomic_DNA"/>
</dbReference>
<evidence type="ECO:0000313" key="3">
    <source>
        <dbReference type="Proteomes" id="UP000291343"/>
    </source>
</evidence>
<reference evidence="2 3" key="1">
    <citation type="journal article" date="2017" name="Gigascience">
        <title>Genome sequence of the small brown planthopper, Laodelphax striatellus.</title>
        <authorList>
            <person name="Zhu J."/>
            <person name="Jiang F."/>
            <person name="Wang X."/>
            <person name="Yang P."/>
            <person name="Bao Y."/>
            <person name="Zhao W."/>
            <person name="Wang W."/>
            <person name="Lu H."/>
            <person name="Wang Q."/>
            <person name="Cui N."/>
            <person name="Li J."/>
            <person name="Chen X."/>
            <person name="Luo L."/>
            <person name="Yu J."/>
            <person name="Kang L."/>
            <person name="Cui F."/>
        </authorList>
    </citation>
    <scope>NUCLEOTIDE SEQUENCE [LARGE SCALE GENOMIC DNA]</scope>
    <source>
        <strain evidence="2">Lst14</strain>
        <tissue evidence="2">Whole body</tissue>
    </source>
</reference>
<proteinExistence type="predicted"/>
<evidence type="ECO:0000313" key="1">
    <source>
        <dbReference type="EMBL" id="RZF39284.1"/>
    </source>
</evidence>
<accession>A0A482XBN4</accession>
<dbReference type="InParanoid" id="A0A482XBN4"/>
<gene>
    <name evidence="2" type="ORF">LSTR_LSTR001250</name>
    <name evidence="1" type="ORF">LSTR_LSTR017125</name>
</gene>
<keyword evidence="3" id="KW-1185">Reference proteome</keyword>
<dbReference type="AlphaFoldDB" id="A0A482XBN4"/>
<organism evidence="2 3">
    <name type="scientific">Laodelphax striatellus</name>
    <name type="common">Small brown planthopper</name>
    <name type="synonym">Delphax striatella</name>
    <dbReference type="NCBI Taxonomy" id="195883"/>
    <lineage>
        <taxon>Eukaryota</taxon>
        <taxon>Metazoa</taxon>
        <taxon>Ecdysozoa</taxon>
        <taxon>Arthropoda</taxon>
        <taxon>Hexapoda</taxon>
        <taxon>Insecta</taxon>
        <taxon>Pterygota</taxon>
        <taxon>Neoptera</taxon>
        <taxon>Paraneoptera</taxon>
        <taxon>Hemiptera</taxon>
        <taxon>Auchenorrhyncha</taxon>
        <taxon>Fulgoroidea</taxon>
        <taxon>Delphacidae</taxon>
        <taxon>Criomorphinae</taxon>
        <taxon>Laodelphax</taxon>
    </lineage>
</organism>
<reference evidence="2" key="2">
    <citation type="submission" date="2019-02" db="EMBL/GenBank/DDBJ databases">
        <authorList>
            <person name="Zhu J."/>
            <person name="Jiang F."/>
            <person name="Wang X."/>
            <person name="Yang P."/>
            <person name="Bao Y."/>
            <person name="Zhao W."/>
            <person name="Wang W."/>
            <person name="Lu H."/>
            <person name="Wang Q."/>
            <person name="Cui N."/>
            <person name="Li J."/>
            <person name="Chen X."/>
            <person name="Luo L."/>
            <person name="Yu J."/>
            <person name="Kang L."/>
            <person name="Cui F."/>
        </authorList>
    </citation>
    <scope>NUCLEOTIDE SEQUENCE</scope>
    <source>
        <strain evidence="2">Lst14</strain>
        <tissue evidence="2">Whole body</tissue>
    </source>
</reference>
<dbReference type="Proteomes" id="UP000291343">
    <property type="component" value="Unassembled WGS sequence"/>
</dbReference>
<comment type="caution">
    <text evidence="2">The sequence shown here is derived from an EMBL/GenBank/DDBJ whole genome shotgun (WGS) entry which is preliminary data.</text>
</comment>
<protein>
    <submittedName>
        <fullName evidence="2">Uncharacterized protein</fullName>
    </submittedName>
</protein>
<name>A0A482XBN4_LAOST</name>
<evidence type="ECO:0000313" key="2">
    <source>
        <dbReference type="EMBL" id="RZF43072.1"/>
    </source>
</evidence>